<feature type="transmembrane region" description="Helical" evidence="1">
    <location>
        <begin position="144"/>
        <end position="166"/>
    </location>
</feature>
<keyword evidence="1" id="KW-1133">Transmembrane helix</keyword>
<feature type="transmembrane region" description="Helical" evidence="1">
    <location>
        <begin position="173"/>
        <end position="197"/>
    </location>
</feature>
<accession>A0ABM5IWH9</accession>
<feature type="transmembrane region" description="Helical" evidence="1">
    <location>
        <begin position="88"/>
        <end position="107"/>
    </location>
</feature>
<proteinExistence type="predicted"/>
<reference evidence="2" key="1">
    <citation type="submission" date="2025-05" db="UniProtKB">
        <authorList>
            <consortium name="EnsemblMetazoa"/>
        </authorList>
    </citation>
    <scope>IDENTIFICATION</scope>
</reference>
<protein>
    <recommendedName>
        <fullName evidence="4">Protein YIPF3</fullName>
    </recommendedName>
</protein>
<organism evidence="2 3">
    <name type="scientific">Diabrotica virgifera virgifera</name>
    <name type="common">western corn rootworm</name>
    <dbReference type="NCBI Taxonomy" id="50390"/>
    <lineage>
        <taxon>Eukaryota</taxon>
        <taxon>Metazoa</taxon>
        <taxon>Ecdysozoa</taxon>
        <taxon>Arthropoda</taxon>
        <taxon>Hexapoda</taxon>
        <taxon>Insecta</taxon>
        <taxon>Pterygota</taxon>
        <taxon>Neoptera</taxon>
        <taxon>Endopterygota</taxon>
        <taxon>Coleoptera</taxon>
        <taxon>Polyphaga</taxon>
        <taxon>Cucujiformia</taxon>
        <taxon>Chrysomeloidea</taxon>
        <taxon>Chrysomelidae</taxon>
        <taxon>Galerucinae</taxon>
        <taxon>Diabroticina</taxon>
        <taxon>Diabroticites</taxon>
        <taxon>Diabrotica</taxon>
    </lineage>
</organism>
<evidence type="ECO:0008006" key="4">
    <source>
        <dbReference type="Google" id="ProtNLM"/>
    </source>
</evidence>
<dbReference type="GeneID" id="114338966"/>
<sequence length="207" mass="23522">MKAHNMDSCVYLGPVDPPKEPGITKLFMVLPYDIAIRILGAFIPPFRSYQKVHVDLLGPLLAVLLLAGFVTYGNSLKLVRIEFTPVEFIFLYSFLMPLFCYLIGRLGQAQIGFLKTISLIGYSFYGHLFTLIASFLCFQEKSNFFFFICLITFGGLSNFRLAIIYLRSIPAPAVRVIICATIGSVNILSVIFLHFAYMHRHYVYIQH</sequence>
<name>A0ABM5IWH9_DIAVI</name>
<dbReference type="RefSeq" id="XP_050500140.1">
    <property type="nucleotide sequence ID" value="XM_050644183.1"/>
</dbReference>
<evidence type="ECO:0000313" key="3">
    <source>
        <dbReference type="Proteomes" id="UP001652700"/>
    </source>
</evidence>
<dbReference type="EnsemblMetazoa" id="XM_028289588.2">
    <property type="protein sequence ID" value="XP_028145389.2"/>
    <property type="gene ID" value="LOC114338966"/>
</dbReference>
<evidence type="ECO:0000313" key="2">
    <source>
        <dbReference type="EnsemblMetazoa" id="XP_028145389.2"/>
    </source>
</evidence>
<keyword evidence="3" id="KW-1185">Reference proteome</keyword>
<dbReference type="EnsemblMetazoa" id="XM_050644183.1">
    <property type="protein sequence ID" value="XP_050500140.1"/>
    <property type="gene ID" value="LOC114338966"/>
</dbReference>
<feature type="transmembrane region" description="Helical" evidence="1">
    <location>
        <begin position="119"/>
        <end position="138"/>
    </location>
</feature>
<dbReference type="Proteomes" id="UP001652700">
    <property type="component" value="Unplaced"/>
</dbReference>
<dbReference type="RefSeq" id="XP_050500141.1">
    <property type="nucleotide sequence ID" value="XM_050644184.1"/>
</dbReference>
<evidence type="ECO:0000256" key="1">
    <source>
        <dbReference type="SAM" id="Phobius"/>
    </source>
</evidence>
<feature type="transmembrane region" description="Helical" evidence="1">
    <location>
        <begin position="56"/>
        <end position="76"/>
    </location>
</feature>
<dbReference type="EnsemblMetazoa" id="XM_050644184.1">
    <property type="protein sequence ID" value="XP_050500141.1"/>
    <property type="gene ID" value="LOC114338966"/>
</dbReference>
<keyword evidence="1" id="KW-0812">Transmembrane</keyword>
<dbReference type="RefSeq" id="XP_028145389.2">
    <property type="nucleotide sequence ID" value="XM_028289588.2"/>
</dbReference>
<keyword evidence="1" id="KW-0472">Membrane</keyword>